<feature type="chain" id="PRO_5020861942" evidence="1">
    <location>
        <begin position="21"/>
        <end position="113"/>
    </location>
</feature>
<comment type="caution">
    <text evidence="2">The sequence shown here is derived from an EMBL/GenBank/DDBJ whole genome shotgun (WGS) entry which is preliminary data.</text>
</comment>
<sequence>MNIKSFLTLFALLFAGITLSAQTDPNSNGQGNGNGRCAVFTDNNKNGVCDNYENRNTTMARKNNPGRRNCCGNGRGNGCGNGYGNAKRKANSGNFTDVNKNGICDYYEAAAKK</sequence>
<dbReference type="Proteomes" id="UP000290848">
    <property type="component" value="Unassembled WGS sequence"/>
</dbReference>
<dbReference type="EMBL" id="RXOC01000001">
    <property type="protein sequence ID" value="RXF72391.1"/>
    <property type="molecule type" value="Genomic_DNA"/>
</dbReference>
<reference evidence="2 3" key="1">
    <citation type="submission" date="2018-12" db="EMBL/GenBank/DDBJ databases">
        <title>The Draft Genome Sequence of the Soil Bacterium Pedobacter tournemirensis R1.</title>
        <authorList>
            <person name="He J."/>
        </authorList>
    </citation>
    <scope>NUCLEOTIDE SEQUENCE [LARGE SCALE GENOMIC DNA]</scope>
    <source>
        <strain evidence="2 3">R1</strain>
    </source>
</reference>
<feature type="signal peptide" evidence="1">
    <location>
        <begin position="1"/>
        <end position="20"/>
    </location>
</feature>
<protein>
    <submittedName>
        <fullName evidence="2">Uncharacterized protein</fullName>
    </submittedName>
</protein>
<name>A0A4Q0MFT9_9SPHI</name>
<dbReference type="AlphaFoldDB" id="A0A4Q0MFT9"/>
<evidence type="ECO:0000256" key="1">
    <source>
        <dbReference type="SAM" id="SignalP"/>
    </source>
</evidence>
<gene>
    <name evidence="2" type="ORF">EKH83_01295</name>
</gene>
<keyword evidence="1" id="KW-0732">Signal</keyword>
<organism evidence="2 3">
    <name type="scientific">Arcticibacter tournemirensis</name>
    <dbReference type="NCBI Taxonomy" id="699437"/>
    <lineage>
        <taxon>Bacteria</taxon>
        <taxon>Pseudomonadati</taxon>
        <taxon>Bacteroidota</taxon>
        <taxon>Sphingobacteriia</taxon>
        <taxon>Sphingobacteriales</taxon>
        <taxon>Sphingobacteriaceae</taxon>
        <taxon>Arcticibacter</taxon>
    </lineage>
</organism>
<proteinExistence type="predicted"/>
<dbReference type="RefSeq" id="WP_128767576.1">
    <property type="nucleotide sequence ID" value="NZ_RXOC01000001.1"/>
</dbReference>
<accession>A0A4Q0MFT9</accession>
<evidence type="ECO:0000313" key="3">
    <source>
        <dbReference type="Proteomes" id="UP000290848"/>
    </source>
</evidence>
<evidence type="ECO:0000313" key="2">
    <source>
        <dbReference type="EMBL" id="RXF72391.1"/>
    </source>
</evidence>